<dbReference type="InterPro" id="IPR052901">
    <property type="entry name" value="Bact_TGase-like"/>
</dbReference>
<keyword evidence="1" id="KW-0812">Transmembrane</keyword>
<feature type="transmembrane region" description="Helical" evidence="1">
    <location>
        <begin position="107"/>
        <end position="124"/>
    </location>
</feature>
<dbReference type="PANTHER" id="PTHR42736">
    <property type="entry name" value="PROTEIN-GLUTAMINE GAMMA-GLUTAMYLTRANSFERASE"/>
    <property type="match status" value="1"/>
</dbReference>
<evidence type="ECO:0000259" key="2">
    <source>
        <dbReference type="SMART" id="SM00460"/>
    </source>
</evidence>
<feature type="transmembrane region" description="Helical" evidence="1">
    <location>
        <begin position="532"/>
        <end position="555"/>
    </location>
</feature>
<evidence type="ECO:0000256" key="1">
    <source>
        <dbReference type="SAM" id="Phobius"/>
    </source>
</evidence>
<dbReference type="Pfam" id="PF13559">
    <property type="entry name" value="DUF4129"/>
    <property type="match status" value="1"/>
</dbReference>
<reference evidence="4" key="1">
    <citation type="journal article" date="2019" name="Int. J. Syst. Evol. Microbiol.">
        <title>The Global Catalogue of Microorganisms (GCM) 10K type strain sequencing project: providing services to taxonomists for standard genome sequencing and annotation.</title>
        <authorList>
            <consortium name="The Broad Institute Genomics Platform"/>
            <consortium name="The Broad Institute Genome Sequencing Center for Infectious Disease"/>
            <person name="Wu L."/>
            <person name="Ma J."/>
        </authorList>
    </citation>
    <scope>NUCLEOTIDE SEQUENCE [LARGE SCALE GENOMIC DNA]</scope>
    <source>
        <strain evidence="4">JCM 14370</strain>
    </source>
</reference>
<keyword evidence="4" id="KW-1185">Reference proteome</keyword>
<name>A0ABQ2CWS1_9DEIO</name>
<sequence>MISSLPLTAGPLKTLMVALALVFAPYLLFLPPWLMGVALGLIGWRWLVVQRSWKLMPPLGMALVLVVAVAGVWGQFGTLMGRDGGTAILLVLMGMKLNESKNVRDALLLVLMGFFTLLSCYFFQQDVLITGYTLVIGVLLFGVAAHLRSHAFTLQQNLKRMAPLLWRALPLALVLFVVFPRSEGPLWAVPAQQNGKSGLADEISPGSISNVVRDSSVAFRVEFLDPPPAPEQLYWRGPVFEFFDGQDWKQQRLWGGSYQFPNTIPRGRTIRYRTTMEPHGKNWVLALDAFVGGSNRVQVTTNLQAVSRRPITLRQRFDLQSMPEAWMGRDEDPVRLQAELQLPAEGNPRTRTLAHSWTALDPEARMEAALDFFRNGGFKYTLTPPELSGPNMLDDLLFGTRQGFCEHFAGAFAFLMRAAGVPARVVGGYLGGHPNQNGGYYIVRQTDAHAWVEVWLEGKGWIRVDPTAAVAPTRLTQGLASSLQNADFLPAVARGENSWLTQLQLRLDSLQFLWDQWIIGYNLTQQQALVNLLGTLGTALVLVVLVAVAVFFLVYKRKPSVQHADDLQRVFERFVRRLSRPPEPAEPVGTYAVQMAAAHPEAADTILSIAELYQELRYGAAPSPEQRRAFQRQVQQFRLKP</sequence>
<dbReference type="InterPro" id="IPR021878">
    <property type="entry name" value="TgpA_N"/>
</dbReference>
<dbReference type="InterPro" id="IPR002931">
    <property type="entry name" value="Transglutaminase-like"/>
</dbReference>
<keyword evidence="1" id="KW-0472">Membrane</keyword>
<feature type="domain" description="Transglutaminase-like" evidence="2">
    <location>
        <begin position="397"/>
        <end position="468"/>
    </location>
</feature>
<dbReference type="PANTHER" id="PTHR42736:SF1">
    <property type="entry name" value="PROTEIN-GLUTAMINE GAMMA-GLUTAMYLTRANSFERASE"/>
    <property type="match status" value="1"/>
</dbReference>
<feature type="transmembrane region" description="Helical" evidence="1">
    <location>
        <begin position="15"/>
        <end position="43"/>
    </location>
</feature>
<feature type="transmembrane region" description="Helical" evidence="1">
    <location>
        <begin position="55"/>
        <end position="73"/>
    </location>
</feature>
<dbReference type="Pfam" id="PF01841">
    <property type="entry name" value="Transglut_core"/>
    <property type="match status" value="1"/>
</dbReference>
<organism evidence="3 4">
    <name type="scientific">Deinococcus roseus</name>
    <dbReference type="NCBI Taxonomy" id="392414"/>
    <lineage>
        <taxon>Bacteria</taxon>
        <taxon>Thermotogati</taxon>
        <taxon>Deinococcota</taxon>
        <taxon>Deinococci</taxon>
        <taxon>Deinococcales</taxon>
        <taxon>Deinococcaceae</taxon>
        <taxon>Deinococcus</taxon>
    </lineage>
</organism>
<dbReference type="SMART" id="SM00460">
    <property type="entry name" value="TGc"/>
    <property type="match status" value="1"/>
</dbReference>
<feature type="transmembrane region" description="Helical" evidence="1">
    <location>
        <begin position="130"/>
        <end position="149"/>
    </location>
</feature>
<dbReference type="Gene3D" id="3.10.620.30">
    <property type="match status" value="1"/>
</dbReference>
<dbReference type="RefSeq" id="WP_189001583.1">
    <property type="nucleotide sequence ID" value="NZ_BMOD01000003.1"/>
</dbReference>
<comment type="caution">
    <text evidence="3">The sequence shown here is derived from an EMBL/GenBank/DDBJ whole genome shotgun (WGS) entry which is preliminary data.</text>
</comment>
<proteinExistence type="predicted"/>
<dbReference type="EMBL" id="BMOD01000003">
    <property type="protein sequence ID" value="GGJ28345.1"/>
    <property type="molecule type" value="Genomic_DNA"/>
</dbReference>
<dbReference type="Pfam" id="PF11992">
    <property type="entry name" value="TgpA_N"/>
    <property type="match status" value="1"/>
</dbReference>
<accession>A0ABQ2CWS1</accession>
<gene>
    <name evidence="3" type="ORF">GCM10008938_13030</name>
</gene>
<protein>
    <recommendedName>
        <fullName evidence="2">Transglutaminase-like domain-containing protein</fullName>
    </recommendedName>
</protein>
<keyword evidence="1" id="KW-1133">Transmembrane helix</keyword>
<evidence type="ECO:0000313" key="4">
    <source>
        <dbReference type="Proteomes" id="UP000632222"/>
    </source>
</evidence>
<dbReference type="InterPro" id="IPR038765">
    <property type="entry name" value="Papain-like_cys_pep_sf"/>
</dbReference>
<evidence type="ECO:0000313" key="3">
    <source>
        <dbReference type="EMBL" id="GGJ28345.1"/>
    </source>
</evidence>
<dbReference type="SUPFAM" id="SSF54001">
    <property type="entry name" value="Cysteine proteinases"/>
    <property type="match status" value="1"/>
</dbReference>
<dbReference type="Proteomes" id="UP000632222">
    <property type="component" value="Unassembled WGS sequence"/>
</dbReference>
<dbReference type="InterPro" id="IPR025403">
    <property type="entry name" value="TgpA-like_C"/>
</dbReference>